<evidence type="ECO:0000256" key="1">
    <source>
        <dbReference type="ARBA" id="ARBA00004202"/>
    </source>
</evidence>
<feature type="domain" description="Glycosyl transferase family 1" evidence="7">
    <location>
        <begin position="1040"/>
        <end position="1189"/>
    </location>
</feature>
<dbReference type="InterPro" id="IPR043148">
    <property type="entry name" value="TagF_C"/>
</dbReference>
<dbReference type="InterPro" id="IPR051612">
    <property type="entry name" value="Teichoic_Acid_Biosynth"/>
</dbReference>
<sequence length="1228" mass="141485">MNKQIFKKTAKIMRRALPLYYSQNKKSRLYYVKHFDSEKIHEKTILYEVRDGQSITDSPLAMFIYMTDQTEFQKWQHIWVVKESIDRQQILVNVPEKKHKFVQFVTRDSLEYSKWLLKAKYVVTNSTFNFFWQKRPGQIYINTWHGTPLKYMGYDIPGNKASLKNVQRNLLMTDFLLSPNEHTTHVFFDRYKLNGLYNGKILESGYPRNDLLQTKDETIREQLISSGVELANKPIVLYTPTWKGTSINNPAGSLEQIYAEITFLQKKHPELQILLKVHPYAYGQARAFSKLQPYLIPDQYDPSRILSITDILITDYSSIFFDFAITGRPIIFYAWDKEQYQNYRGMYLKDSELPGPVLDSIVEVSDYLSNHHSNVNYSKSIANMIHYDDGQVTKRIIERIFFGKESSKITEITTVADKIKLLIFSGGMVNNGISSSLINLTKNIDYAKYDVSILTYDGNQDEKVNNINRLDSRARIMYRMGTPAYTMIEQVRDLIITRFGVNKLTKFIYPKHAYQRESRRLLAGYQFDTAIDFSGYSFNGAKLIAEAEATNKVIFQHNDLSSDAHKVIDSRKPNYMPLMALFTIYFKFDKIVSVSKSLLEINNNKLQSYVKDEQLYYLKNTLDLSHKINSKFYEENIVIDDINRVLYLNNDVLNAYISIEHIRSNKNISYLTQGNHFRAISKLDYFGKIFYRITEEGLPSVWVDSSDAILDSKEYILSSSDVKKVGWLKQNNEFIQRNPFGAGDNNYIIGHGWLIQYTFIDILSEVQTTDGLYLKIKLPKTTLVGYIKANSVNILATSKMTYVQKIWNSVSNKRIEKKFIPTKQPIIISPNAKMSLQPQGLLKRFDKTIKHGELLPVKMADAKAVTTQGTFYRVSGIKKSLWVNANDVKLFDQTISFSGYQMTVSDISNTENECIYVSETSYFSTENFGEKITGKQVVAKFVTTGEIWYFVLDANYKLITIHDQNHKIVTVDTNVGLRAPKDIEDQILKKYAIDFNNIDLVNTKKPLPLGPFVAKRDHSSLVDESHSLDKYYQFNKIVSSDAFIFSTMGRFSPEKNQLMLIKAFLKIVKNMKQNAYLVFIGDGKLKNDLEELVSAYGISENVVFLGQITNPQEVISRTDAFVLPSAFEGQPMVLLEAMTLQVPIIASNIKANFDVLGNQKYGMIISDFSIDGLAEAMKNIMNNQYKFEKFDPIHYNKSIMKRFDSLVGVAARGNVKKEQNKRSDRSLL</sequence>
<dbReference type="Pfam" id="PF13457">
    <property type="entry name" value="GW"/>
    <property type="match status" value="2"/>
</dbReference>
<evidence type="ECO:0000256" key="5">
    <source>
        <dbReference type="ARBA" id="ARBA00022944"/>
    </source>
</evidence>
<protein>
    <submittedName>
        <fullName evidence="9">Glycosyltransferase</fullName>
    </submittedName>
</protein>
<dbReference type="PANTHER" id="PTHR37316:SF3">
    <property type="entry name" value="TEICHOIC ACID GLYCEROL-PHOSPHATE TRANSFERASE"/>
    <property type="match status" value="1"/>
</dbReference>
<accession>A0ABX5SKH3</accession>
<dbReference type="Proteomes" id="UP000295756">
    <property type="component" value="Chromosome"/>
</dbReference>
<evidence type="ECO:0000256" key="2">
    <source>
        <dbReference type="ARBA" id="ARBA00010488"/>
    </source>
</evidence>
<dbReference type="Gene3D" id="3.40.50.11820">
    <property type="match status" value="1"/>
</dbReference>
<dbReference type="Pfam" id="PF00534">
    <property type="entry name" value="Glycos_transf_1"/>
    <property type="match status" value="1"/>
</dbReference>
<keyword evidence="3" id="KW-1003">Cell membrane</keyword>
<dbReference type="Gene3D" id="3.40.50.12580">
    <property type="match status" value="1"/>
</dbReference>
<dbReference type="InterPro" id="IPR007554">
    <property type="entry name" value="Glycerophosphate_synth"/>
</dbReference>
<evidence type="ECO:0000259" key="8">
    <source>
        <dbReference type="Pfam" id="PF13457"/>
    </source>
</evidence>
<feature type="domain" description="GW" evidence="8">
    <location>
        <begin position="756"/>
        <end position="793"/>
    </location>
</feature>
<evidence type="ECO:0000256" key="4">
    <source>
        <dbReference type="ARBA" id="ARBA00022679"/>
    </source>
</evidence>
<dbReference type="Pfam" id="PF04464">
    <property type="entry name" value="Glyphos_transf"/>
    <property type="match status" value="1"/>
</dbReference>
<comment type="subcellular location">
    <subcellularLocation>
        <location evidence="1">Cell membrane</location>
        <topology evidence="1">Peripheral membrane protein</topology>
    </subcellularLocation>
</comment>
<organism evidence="9 10">
    <name type="scientific">Leuconostoc kimchii</name>
    <dbReference type="NCBI Taxonomy" id="136609"/>
    <lineage>
        <taxon>Bacteria</taxon>
        <taxon>Bacillati</taxon>
        <taxon>Bacillota</taxon>
        <taxon>Bacilli</taxon>
        <taxon>Lactobacillales</taxon>
        <taxon>Lactobacillaceae</taxon>
        <taxon>Leuconostoc</taxon>
    </lineage>
</organism>
<evidence type="ECO:0000259" key="7">
    <source>
        <dbReference type="Pfam" id="PF00534"/>
    </source>
</evidence>
<keyword evidence="10" id="KW-1185">Reference proteome</keyword>
<keyword evidence="4" id="KW-0808">Transferase</keyword>
<dbReference type="EMBL" id="CP037939">
    <property type="protein sequence ID" value="QBR47874.1"/>
    <property type="molecule type" value="Genomic_DNA"/>
</dbReference>
<proteinExistence type="inferred from homology"/>
<gene>
    <name evidence="9" type="ORF">EW139_06950</name>
</gene>
<keyword evidence="5" id="KW-0777">Teichoic acid biosynthesis</keyword>
<dbReference type="SUPFAM" id="SSF53756">
    <property type="entry name" value="UDP-Glycosyltransferase/glycogen phosphorylase"/>
    <property type="match status" value="2"/>
</dbReference>
<dbReference type="PANTHER" id="PTHR37316">
    <property type="entry name" value="TEICHOIC ACID GLYCEROL-PHOSPHATE PRIMASE"/>
    <property type="match status" value="1"/>
</dbReference>
<evidence type="ECO:0000313" key="10">
    <source>
        <dbReference type="Proteomes" id="UP000295756"/>
    </source>
</evidence>
<evidence type="ECO:0000313" key="9">
    <source>
        <dbReference type="EMBL" id="QBR47874.1"/>
    </source>
</evidence>
<evidence type="ECO:0000256" key="6">
    <source>
        <dbReference type="ARBA" id="ARBA00023136"/>
    </source>
</evidence>
<name>A0ABX5SKH3_9LACO</name>
<evidence type="ECO:0000256" key="3">
    <source>
        <dbReference type="ARBA" id="ARBA00022475"/>
    </source>
</evidence>
<dbReference type="RefSeq" id="WP_134833590.1">
    <property type="nucleotide sequence ID" value="NZ_CP037939.1"/>
</dbReference>
<dbReference type="InterPro" id="IPR001296">
    <property type="entry name" value="Glyco_trans_1"/>
</dbReference>
<feature type="domain" description="GW" evidence="8">
    <location>
        <begin position="861"/>
        <end position="889"/>
    </location>
</feature>
<dbReference type="InterPro" id="IPR043149">
    <property type="entry name" value="TagF_N"/>
</dbReference>
<dbReference type="Gene3D" id="3.40.50.2000">
    <property type="entry name" value="Glycogen Phosphorylase B"/>
    <property type="match status" value="1"/>
</dbReference>
<comment type="similarity">
    <text evidence="2">Belongs to the CDP-glycerol glycerophosphotransferase family.</text>
</comment>
<keyword evidence="6" id="KW-0472">Membrane</keyword>
<reference evidence="9 10" key="1">
    <citation type="submission" date="2019-03" db="EMBL/GenBank/DDBJ databases">
        <title>Complete Genome Sequence of Leuconostoc kimchii strain NKJ218 Isolated from Homemade Kimchi.</title>
        <authorList>
            <person name="Jung J.Y."/>
            <person name="Jin H.M."/>
            <person name="Jung J.-W."/>
            <person name="Lee S.-Y."/>
            <person name="Ryu B.-G."/>
            <person name="Han S.-S."/>
            <person name="Kang H.K."/>
            <person name="Choi H.W."/>
            <person name="Chung E.J."/>
            <person name="Choi K.-M."/>
        </authorList>
    </citation>
    <scope>NUCLEOTIDE SEQUENCE [LARGE SCALE GENOMIC DNA]</scope>
    <source>
        <strain evidence="9 10">NKJ218</strain>
    </source>
</reference>
<dbReference type="InterPro" id="IPR025987">
    <property type="entry name" value="GW_dom"/>
</dbReference>